<name>A0A6G0TYG9_APHGL</name>
<dbReference type="OrthoDB" id="6623035at2759"/>
<keyword evidence="4" id="KW-1185">Reference proteome</keyword>
<evidence type="ECO:0000259" key="1">
    <source>
        <dbReference type="Pfam" id="PF05699"/>
    </source>
</evidence>
<dbReference type="SUPFAM" id="SSF53098">
    <property type="entry name" value="Ribonuclease H-like"/>
    <property type="match status" value="1"/>
</dbReference>
<evidence type="ECO:0008006" key="5">
    <source>
        <dbReference type="Google" id="ProtNLM"/>
    </source>
</evidence>
<dbReference type="InterPro" id="IPR025398">
    <property type="entry name" value="DUF4371"/>
</dbReference>
<dbReference type="AlphaFoldDB" id="A0A6G0TYG9"/>
<reference evidence="3 4" key="1">
    <citation type="submission" date="2019-08" db="EMBL/GenBank/DDBJ databases">
        <title>The genome of the soybean aphid Biotype 1, its phylome, world population structure and adaptation to the North American continent.</title>
        <authorList>
            <person name="Giordano R."/>
            <person name="Donthu R.K."/>
            <person name="Hernandez A.G."/>
            <person name="Wright C.L."/>
            <person name="Zimin A.V."/>
        </authorList>
    </citation>
    <scope>NUCLEOTIDE SEQUENCE [LARGE SCALE GENOMIC DNA]</scope>
    <source>
        <tissue evidence="3">Whole aphids</tissue>
    </source>
</reference>
<dbReference type="GO" id="GO:0046983">
    <property type="term" value="F:protein dimerization activity"/>
    <property type="evidence" value="ECO:0007669"/>
    <property type="project" value="InterPro"/>
</dbReference>
<feature type="domain" description="HAT C-terminal dimerisation" evidence="1">
    <location>
        <begin position="762"/>
        <end position="830"/>
    </location>
</feature>
<proteinExistence type="predicted"/>
<dbReference type="InterPro" id="IPR012337">
    <property type="entry name" value="RNaseH-like_sf"/>
</dbReference>
<feature type="domain" description="DUF4371" evidence="2">
    <location>
        <begin position="289"/>
        <end position="468"/>
    </location>
</feature>
<evidence type="ECO:0000259" key="2">
    <source>
        <dbReference type="Pfam" id="PF14291"/>
    </source>
</evidence>
<organism evidence="3 4">
    <name type="scientific">Aphis glycines</name>
    <name type="common">Soybean aphid</name>
    <dbReference type="NCBI Taxonomy" id="307491"/>
    <lineage>
        <taxon>Eukaryota</taxon>
        <taxon>Metazoa</taxon>
        <taxon>Ecdysozoa</taxon>
        <taxon>Arthropoda</taxon>
        <taxon>Hexapoda</taxon>
        <taxon>Insecta</taxon>
        <taxon>Pterygota</taxon>
        <taxon>Neoptera</taxon>
        <taxon>Paraneoptera</taxon>
        <taxon>Hemiptera</taxon>
        <taxon>Sternorrhyncha</taxon>
        <taxon>Aphidomorpha</taxon>
        <taxon>Aphidoidea</taxon>
        <taxon>Aphididae</taxon>
        <taxon>Aphidini</taxon>
        <taxon>Aphis</taxon>
        <taxon>Aphis</taxon>
    </lineage>
</organism>
<accession>A0A6G0TYG9</accession>
<dbReference type="PANTHER" id="PTHR45749:SF23">
    <property type="entry name" value="ZINC FINGER MYM-TYPE PROTEIN 1-LIKE"/>
    <property type="match status" value="1"/>
</dbReference>
<dbReference type="PANTHER" id="PTHR45749">
    <property type="match status" value="1"/>
</dbReference>
<comment type="caution">
    <text evidence="3">The sequence shown here is derived from an EMBL/GenBank/DDBJ whole genome shotgun (WGS) entry which is preliminary data.</text>
</comment>
<sequence length="897" mass="104461">MSDANKRKSLSGFQYRKMSKAKKEKEENIVRKTTKLDTYFKIKGIATRDLKYLLEQCDTPTLQVDEKTEEILSYKINDDMNVDDIKDQIYVKTVPISMDFDKKESSQKCKIKNIETNNVDTLETVKCNVKDTNVQYYCWFSNDPAKWVLNESEFEYYSKNQVTTNLVDIQFNKTFRRIGKYNRKLPREAFFRKLLNGEFKHRNWLLYSQSQNSLFCFYYLLFAQRKTKFSRPGSGYIDWKNCLLDVNNHEKFIKHTESVRKWHSRQLDNQYCIQNFLKIEISKEEEYWTKLLHQLIETISFLLTKGLAFRGDNETVGSKFNGNYLSCLELLSKFDPIHANHIDKYSNKGRGNVSYLSNRICDEFIDLMSKTVLQCIVKEIKIAKYFSIIVDSTPDVTKVDQLTVAVRYICKDGLPVERFIGFLPSVGHKAKKMKLELMKIFKNLDIDMINCRGQLFDNANNMSGIYNGLQARIKQKSNTAEFVPCLAHFLNLVGTFAAELTSMGNKFFLRAQNLYTFLFASTSRNTLSKELDQIPNAQLLKNLCPTRWSSRYSVCKSIKNGYVGILAALEIIYNDSNQQNAVKHEAKSIYNKIKSLNFVFILVVWTPLLEKFDKTSKSLQLINIDLSCVVSLYDSLICYIQEQRNNFEIFLSEAIKISGINKFSWEETRTKRKNIFFDEELSGEVIFSNSDKMKNEAYTKLCDKFGFFSDMENIEASELRNKALKLMEYYVNDLEVEFVEEIVQFKKYIIHFPNETKNMQGMLKYLNNNPSLNTTFPNVEIALKLFICMPCSNASGERSFFVLKRVKNYLRSSLSNEKTSALSILCIENEIVKNISLTSLVERNKQLEEVISQIPKLTNYFSSSRQLANISNNETTNENVDILTSKKKNETMYENEV</sequence>
<gene>
    <name evidence="3" type="ORF">AGLY_004561</name>
</gene>
<evidence type="ECO:0000313" key="3">
    <source>
        <dbReference type="EMBL" id="KAE9541316.1"/>
    </source>
</evidence>
<evidence type="ECO:0000313" key="4">
    <source>
        <dbReference type="Proteomes" id="UP000475862"/>
    </source>
</evidence>
<dbReference type="InterPro" id="IPR008906">
    <property type="entry name" value="HATC_C_dom"/>
</dbReference>
<dbReference type="Proteomes" id="UP000475862">
    <property type="component" value="Unassembled WGS sequence"/>
</dbReference>
<protein>
    <recommendedName>
        <fullName evidence="5">TTF-type domain-containing protein</fullName>
    </recommendedName>
</protein>
<dbReference type="Pfam" id="PF14291">
    <property type="entry name" value="DUF4371"/>
    <property type="match status" value="1"/>
</dbReference>
<dbReference type="EMBL" id="VYZN01000013">
    <property type="protein sequence ID" value="KAE9541316.1"/>
    <property type="molecule type" value="Genomic_DNA"/>
</dbReference>
<dbReference type="Pfam" id="PF05699">
    <property type="entry name" value="Dimer_Tnp_hAT"/>
    <property type="match status" value="1"/>
</dbReference>